<accession>A0A7G9GC12</accession>
<dbReference type="Proteomes" id="UP000515860">
    <property type="component" value="Chromosome"/>
</dbReference>
<gene>
    <name evidence="4" type="ORF">H9Q79_15920</name>
</gene>
<keyword evidence="5" id="KW-1185">Reference proteome</keyword>
<evidence type="ECO:0000256" key="2">
    <source>
        <dbReference type="PROSITE-ProRule" id="PRU00335"/>
    </source>
</evidence>
<feature type="DNA-binding region" description="H-T-H motif" evidence="2">
    <location>
        <begin position="26"/>
        <end position="45"/>
    </location>
</feature>
<evidence type="ECO:0000256" key="1">
    <source>
        <dbReference type="ARBA" id="ARBA00023125"/>
    </source>
</evidence>
<dbReference type="AlphaFoldDB" id="A0A7G9GC12"/>
<name>A0A7G9GC12_9FIRM</name>
<evidence type="ECO:0000313" key="5">
    <source>
        <dbReference type="Proteomes" id="UP000515860"/>
    </source>
</evidence>
<dbReference type="SUPFAM" id="SSF46689">
    <property type="entry name" value="Homeodomain-like"/>
    <property type="match status" value="1"/>
</dbReference>
<keyword evidence="1 2" id="KW-0238">DNA-binding</keyword>
<protein>
    <submittedName>
        <fullName evidence="4">TetR/AcrR family transcriptional regulator</fullName>
    </submittedName>
</protein>
<dbReference type="PRINTS" id="PR00455">
    <property type="entry name" value="HTHTETR"/>
</dbReference>
<sequence length="190" mass="21482">MFDETQAKIIQATMNLVMEKGYSSTTTKDIALHAGINECTIFRKFHGKKDIVLSAMQLPEWNPGLEESDFTWCGDPESDLVSFAETYMRHVTPRMVKVSIGLRTPELYPDTAEGILKVPCVFKAVLLRYFQSMLVKGNIRNTDCESMSMAFLSMCFGFVFFRASFGEKLSALPEKQYISESVRIFLKGIG</sequence>
<proteinExistence type="predicted"/>
<dbReference type="EMBL" id="CP060635">
    <property type="protein sequence ID" value="QNM08344.1"/>
    <property type="molecule type" value="Genomic_DNA"/>
</dbReference>
<organism evidence="4 5">
    <name type="scientific">Wansuia hejianensis</name>
    <dbReference type="NCBI Taxonomy" id="2763667"/>
    <lineage>
        <taxon>Bacteria</taxon>
        <taxon>Bacillati</taxon>
        <taxon>Bacillota</taxon>
        <taxon>Clostridia</taxon>
        <taxon>Lachnospirales</taxon>
        <taxon>Lachnospiraceae</taxon>
        <taxon>Wansuia</taxon>
    </lineage>
</organism>
<evidence type="ECO:0000259" key="3">
    <source>
        <dbReference type="PROSITE" id="PS50977"/>
    </source>
</evidence>
<evidence type="ECO:0000313" key="4">
    <source>
        <dbReference type="EMBL" id="QNM08344.1"/>
    </source>
</evidence>
<dbReference type="InterPro" id="IPR009057">
    <property type="entry name" value="Homeodomain-like_sf"/>
</dbReference>
<dbReference type="Pfam" id="PF00440">
    <property type="entry name" value="TetR_N"/>
    <property type="match status" value="1"/>
</dbReference>
<dbReference type="InterPro" id="IPR039536">
    <property type="entry name" value="TetR_C_Proteobacteria"/>
</dbReference>
<reference evidence="4 5" key="1">
    <citation type="submission" date="2020-08" db="EMBL/GenBank/DDBJ databases">
        <authorList>
            <person name="Liu C."/>
            <person name="Sun Q."/>
        </authorList>
    </citation>
    <scope>NUCLEOTIDE SEQUENCE [LARGE SCALE GENOMIC DNA]</scope>
    <source>
        <strain evidence="4 5">NSJ-29</strain>
    </source>
</reference>
<dbReference type="GO" id="GO:0003677">
    <property type="term" value="F:DNA binding"/>
    <property type="evidence" value="ECO:0007669"/>
    <property type="project" value="UniProtKB-UniRule"/>
</dbReference>
<dbReference type="KEGG" id="whj:H9Q79_15920"/>
<dbReference type="RefSeq" id="WP_118646938.1">
    <property type="nucleotide sequence ID" value="NZ_CP060635.1"/>
</dbReference>
<dbReference type="Pfam" id="PF14246">
    <property type="entry name" value="TetR_C_7"/>
    <property type="match status" value="1"/>
</dbReference>
<dbReference type="Gene3D" id="1.10.357.10">
    <property type="entry name" value="Tetracycline Repressor, domain 2"/>
    <property type="match status" value="2"/>
</dbReference>
<dbReference type="InterPro" id="IPR001647">
    <property type="entry name" value="HTH_TetR"/>
</dbReference>
<feature type="domain" description="HTH tetR-type" evidence="3">
    <location>
        <begin position="3"/>
        <end position="63"/>
    </location>
</feature>
<dbReference type="PROSITE" id="PS50977">
    <property type="entry name" value="HTH_TETR_2"/>
    <property type="match status" value="1"/>
</dbReference>